<dbReference type="Gene3D" id="3.30.830.10">
    <property type="entry name" value="Metalloenzyme, LuxS/M16 peptidase-like"/>
    <property type="match status" value="4"/>
</dbReference>
<dbReference type="FunFam" id="3.30.830.10:FF:000005">
    <property type="entry name" value="nardilysin isoform X1"/>
    <property type="match status" value="1"/>
</dbReference>
<evidence type="ECO:0000256" key="7">
    <source>
        <dbReference type="ARBA" id="ARBA00023049"/>
    </source>
</evidence>
<keyword evidence="4" id="KW-0479">Metal-binding</keyword>
<evidence type="ECO:0000256" key="4">
    <source>
        <dbReference type="ARBA" id="ARBA00022723"/>
    </source>
</evidence>
<keyword evidence="5" id="KW-0378">Hydrolase</keyword>
<dbReference type="OrthoDB" id="436179at2759"/>
<comment type="cofactor">
    <cofactor evidence="1">
        <name>Zn(2+)</name>
        <dbReference type="ChEBI" id="CHEBI:29105"/>
    </cofactor>
</comment>
<comment type="similarity">
    <text evidence="2 8">Belongs to the peptidase M16 family.</text>
</comment>
<dbReference type="GO" id="GO:0046872">
    <property type="term" value="F:metal ion binding"/>
    <property type="evidence" value="ECO:0007669"/>
    <property type="project" value="UniProtKB-KW"/>
</dbReference>
<evidence type="ECO:0000256" key="5">
    <source>
        <dbReference type="ARBA" id="ARBA00022801"/>
    </source>
</evidence>
<evidence type="ECO:0000259" key="12">
    <source>
        <dbReference type="Pfam" id="PF22456"/>
    </source>
</evidence>
<evidence type="ECO:0000313" key="13">
    <source>
        <dbReference type="EMBL" id="OLP85446.1"/>
    </source>
</evidence>
<keyword evidence="3" id="KW-0645">Protease</keyword>
<sequence length="1023" mass="114908">MAACVRDLSTSLESTKSPNDRNSYRLIRLGNGIEALLVSNSDEQKQKSACACSIQVGSFSDPGHCQGLAHYCEHMIFLGSKRYPGEAQFEEFLSENGGESNAYTECEYTCLYFDVNRKALHHALKMFAELLHEPLFTQDASARELQAIESEFQKKRRSDHVRGETLFASFASPGHPWRSFGWGNLQSLDADPKAQGVDLHAELRHFFSRHYKACRMRLSVFGIESLDSLELAVVDAFSIIPPSDVEQLDFEAHGLPLCVKDLPRLVRVRPICDGHVLWLSWQLPSQLKHYKSKPESYLSSLIGDEGHGSILSYLKDMGWATDLCAGAGGDNFSHSSNSMIFTIEITLTVNGLGHWTEVVATVFQYLDMLRSYPDGDLPSYLYEEKKLMAECSFRFLQEKDPGDLVIDLSERMLPFYRHEADHLLTAPWIYSGFREDLVRSILNLLTVRGCFFMLMSSSHGRAGGLDAVNEDTPQEGEPCREDVAVGQGHVDRHFVELAGCEPKVEPYFGTEYWDSPLEETLLLSWESLHTAEKLHVPPPNPFIATDFSILQQVTAVEEFPQPKTGYASFPAVRRLLPSPELLRSHAAGLKLWHLPCADRFRQPRSQVSVKMHSPYYSLDAGNVQKGALLELYALCFNDSLNEMLYAAGKARLHCAVNSTSYGLTIKAGGFSQKLLRLVETTLCGRKLEKYKPDRFLAMHEALLRSYRNSWLKPQAHCSDLRKLLLMPSMPRPSGKEAQLNSCGSEQLMAFVQNFNTVMGCELLVSGNTPAEELMGWAGTVFDGYRLEPQTKLEVDVVQLPVGSATVWLQSAVDATQSNSAVEIYFQLPERDTWQWQEDRVRVRVLLALLEDVMYESLFDELRTKQQLGYSVGCSMRDTYGVPGFSIYILSAVQMPPILVERAMQFLQDFGQQMRQWQSNKFESHIVALAGRWLEPKRTLGEAHGACWSEISFGFPVFDRSEREVAILGSLKQEELLKLFELHLAPGGSGRACIVTAVVPSADELQLPALCESISKFRLAVSTV</sequence>
<dbReference type="AlphaFoldDB" id="A0A1Q9CR94"/>
<comment type="caution">
    <text evidence="13">The sequence shown here is derived from an EMBL/GenBank/DDBJ whole genome shotgun (WGS) entry which is preliminary data.</text>
</comment>
<dbReference type="EMBL" id="LSRX01000977">
    <property type="protein sequence ID" value="OLP85446.1"/>
    <property type="molecule type" value="Genomic_DNA"/>
</dbReference>
<evidence type="ECO:0000256" key="6">
    <source>
        <dbReference type="ARBA" id="ARBA00022833"/>
    </source>
</evidence>
<dbReference type="PROSITE" id="PS00143">
    <property type="entry name" value="INSULINASE"/>
    <property type="match status" value="1"/>
</dbReference>
<accession>A0A1Q9CR94</accession>
<dbReference type="OMA" id="RMECLMD"/>
<dbReference type="Pfam" id="PF05193">
    <property type="entry name" value="Peptidase_M16_C"/>
    <property type="match status" value="1"/>
</dbReference>
<evidence type="ECO:0000256" key="8">
    <source>
        <dbReference type="RuleBase" id="RU004447"/>
    </source>
</evidence>
<organism evidence="13 14">
    <name type="scientific">Symbiodinium microadriaticum</name>
    <name type="common">Dinoflagellate</name>
    <name type="synonym">Zooxanthella microadriatica</name>
    <dbReference type="NCBI Taxonomy" id="2951"/>
    <lineage>
        <taxon>Eukaryota</taxon>
        <taxon>Sar</taxon>
        <taxon>Alveolata</taxon>
        <taxon>Dinophyceae</taxon>
        <taxon>Suessiales</taxon>
        <taxon>Symbiodiniaceae</taxon>
        <taxon>Symbiodinium</taxon>
    </lineage>
</organism>
<gene>
    <name evidence="13" type="primary">Nrd1</name>
    <name evidence="13" type="ORF">AK812_SmicGene33576</name>
</gene>
<evidence type="ECO:0000256" key="1">
    <source>
        <dbReference type="ARBA" id="ARBA00001947"/>
    </source>
</evidence>
<dbReference type="SUPFAM" id="SSF63411">
    <property type="entry name" value="LuxS/MPP-like metallohydrolase"/>
    <property type="match status" value="4"/>
</dbReference>
<dbReference type="Proteomes" id="UP000186817">
    <property type="component" value="Unassembled WGS sequence"/>
</dbReference>
<dbReference type="Pfam" id="PF16187">
    <property type="entry name" value="Peptidase_M16_M"/>
    <property type="match status" value="1"/>
</dbReference>
<dbReference type="InterPro" id="IPR054734">
    <property type="entry name" value="PqqF-like_C_4"/>
</dbReference>
<proteinExistence type="inferred from homology"/>
<reference evidence="13 14" key="1">
    <citation type="submission" date="2016-02" db="EMBL/GenBank/DDBJ databases">
        <title>Genome analysis of coral dinoflagellate symbionts highlights evolutionary adaptations to a symbiotic lifestyle.</title>
        <authorList>
            <person name="Aranda M."/>
            <person name="Li Y."/>
            <person name="Liew Y.J."/>
            <person name="Baumgarten S."/>
            <person name="Simakov O."/>
            <person name="Wilson M."/>
            <person name="Piel J."/>
            <person name="Ashoor H."/>
            <person name="Bougouffa S."/>
            <person name="Bajic V.B."/>
            <person name="Ryu T."/>
            <person name="Ravasi T."/>
            <person name="Bayer T."/>
            <person name="Micklem G."/>
            <person name="Kim H."/>
            <person name="Bhak J."/>
            <person name="Lajeunesse T.C."/>
            <person name="Voolstra C.R."/>
        </authorList>
    </citation>
    <scope>NUCLEOTIDE SEQUENCE [LARGE SCALE GENOMIC DNA]</scope>
    <source>
        <strain evidence="13 14">CCMP2467</strain>
    </source>
</reference>
<dbReference type="GO" id="GO:0005737">
    <property type="term" value="C:cytoplasm"/>
    <property type="evidence" value="ECO:0007669"/>
    <property type="project" value="UniProtKB-ARBA"/>
</dbReference>
<protein>
    <submittedName>
        <fullName evidence="13">Nardilysin</fullName>
    </submittedName>
</protein>
<evidence type="ECO:0000259" key="10">
    <source>
        <dbReference type="Pfam" id="PF05193"/>
    </source>
</evidence>
<feature type="domain" description="Coenzyme PQQ synthesis protein F-like C-terminal lobe" evidence="12">
    <location>
        <begin position="848"/>
        <end position="947"/>
    </location>
</feature>
<dbReference type="InterPro" id="IPR007863">
    <property type="entry name" value="Peptidase_M16_C"/>
</dbReference>
<dbReference type="PANTHER" id="PTHR43690">
    <property type="entry name" value="NARDILYSIN"/>
    <property type="match status" value="1"/>
</dbReference>
<dbReference type="InterPro" id="IPR001431">
    <property type="entry name" value="Pept_M16_Zn_BS"/>
</dbReference>
<dbReference type="PANTHER" id="PTHR43690:SF18">
    <property type="entry name" value="INSULIN-DEGRADING ENZYME-RELATED"/>
    <property type="match status" value="1"/>
</dbReference>
<dbReference type="InterPro" id="IPR032632">
    <property type="entry name" value="Peptidase_M16_M"/>
</dbReference>
<dbReference type="GO" id="GO:0004222">
    <property type="term" value="F:metalloendopeptidase activity"/>
    <property type="evidence" value="ECO:0007669"/>
    <property type="project" value="InterPro"/>
</dbReference>
<keyword evidence="7" id="KW-0482">Metalloprotease</keyword>
<dbReference type="InterPro" id="IPR050626">
    <property type="entry name" value="Peptidase_M16"/>
</dbReference>
<dbReference type="FunFam" id="3.30.830.10:FF:000012">
    <property type="entry name" value="Protease 3"/>
    <property type="match status" value="1"/>
</dbReference>
<feature type="domain" description="Peptidase M16 C-terminal" evidence="10">
    <location>
        <begin position="201"/>
        <end position="372"/>
    </location>
</feature>
<name>A0A1Q9CR94_SYMMI</name>
<keyword evidence="6" id="KW-0862">Zinc</keyword>
<keyword evidence="14" id="KW-1185">Reference proteome</keyword>
<feature type="domain" description="Peptidase M16 N-terminal" evidence="9">
    <location>
        <begin position="38"/>
        <end position="171"/>
    </location>
</feature>
<dbReference type="GO" id="GO:0006508">
    <property type="term" value="P:proteolysis"/>
    <property type="evidence" value="ECO:0007669"/>
    <property type="project" value="UniProtKB-KW"/>
</dbReference>
<dbReference type="Pfam" id="PF00675">
    <property type="entry name" value="Peptidase_M16"/>
    <property type="match status" value="1"/>
</dbReference>
<feature type="domain" description="Peptidase M16 middle/third" evidence="11">
    <location>
        <begin position="502"/>
        <end position="729"/>
    </location>
</feature>
<evidence type="ECO:0000313" key="14">
    <source>
        <dbReference type="Proteomes" id="UP000186817"/>
    </source>
</evidence>
<evidence type="ECO:0000256" key="3">
    <source>
        <dbReference type="ARBA" id="ARBA00022670"/>
    </source>
</evidence>
<dbReference type="InterPro" id="IPR011765">
    <property type="entry name" value="Pept_M16_N"/>
</dbReference>
<dbReference type="InterPro" id="IPR011249">
    <property type="entry name" value="Metalloenz_LuxS/M16"/>
</dbReference>
<evidence type="ECO:0000259" key="9">
    <source>
        <dbReference type="Pfam" id="PF00675"/>
    </source>
</evidence>
<dbReference type="Pfam" id="PF22456">
    <property type="entry name" value="PqqF-like_C_4"/>
    <property type="match status" value="1"/>
</dbReference>
<evidence type="ECO:0000259" key="11">
    <source>
        <dbReference type="Pfam" id="PF16187"/>
    </source>
</evidence>
<evidence type="ECO:0000256" key="2">
    <source>
        <dbReference type="ARBA" id="ARBA00007261"/>
    </source>
</evidence>